<accession>A0A9X6M9N3</accession>
<evidence type="ECO:0000313" key="2">
    <source>
        <dbReference type="EMBL" id="OUB69895.1"/>
    </source>
</evidence>
<evidence type="ECO:0000259" key="1">
    <source>
        <dbReference type="Pfam" id="PF04851"/>
    </source>
</evidence>
<organism evidence="2 3">
    <name type="scientific">Bacillus thuringiensis subsp. jegathesan</name>
    <dbReference type="NCBI Taxonomy" id="56955"/>
    <lineage>
        <taxon>Bacteria</taxon>
        <taxon>Bacillati</taxon>
        <taxon>Bacillota</taxon>
        <taxon>Bacilli</taxon>
        <taxon>Bacillales</taxon>
        <taxon>Bacillaceae</taxon>
        <taxon>Bacillus</taxon>
        <taxon>Bacillus cereus group</taxon>
    </lineage>
</organism>
<dbReference type="Proteomes" id="UP000194853">
    <property type="component" value="Unassembled WGS sequence"/>
</dbReference>
<name>A0A9X6M9N3_BACTJ</name>
<dbReference type="Pfam" id="PF04851">
    <property type="entry name" value="ResIII"/>
    <property type="match status" value="1"/>
</dbReference>
<evidence type="ECO:0000313" key="3">
    <source>
        <dbReference type="Proteomes" id="UP000194853"/>
    </source>
</evidence>
<dbReference type="GO" id="GO:0016787">
    <property type="term" value="F:hydrolase activity"/>
    <property type="evidence" value="ECO:0007669"/>
    <property type="project" value="InterPro"/>
</dbReference>
<sequence length="441" mass="52103">MPLLEQLSEHKAINIIDATCGKGKTSWAIQFMNEAESNEKFLFITPFLTEVKRIKQEVVNRKFYEPATSKENETKFSSLKQLLKKGENIVSTHNLFSKLDKETCELIKSQNYTLILDEVMNVIEQIPISPDDIKILLNSKTSEGNPYIFVDEKGFIRWNNKDYKGNFYKEIQYKAYANNLMLYKDSAIFSVFPVQVFSSFKDIYILTYMFYGQTQRYYFQMFDIKFKFYSTRLNKLTGKYELTDYIRPSKEDVEHLKANIKIYNKLPKDKKDLNAMGEDEWAFSSSWIKRKVAEEDAFLEKVKKNVYNFYHNKCDTKINKIMWTCVMEFQKGLEHERLKKQFVAVTSRATNDFVDRDTLIYLSNRYMNPVLKGFFESHNVKVLDEDLWALSELLQWLFRSAIRRGNEINIYIPSSRMRGLLEKYLNGELISSFEKLVEGVI</sequence>
<dbReference type="AlphaFoldDB" id="A0A9X6M9N3"/>
<gene>
    <name evidence="2" type="ORF">BK750_13015</name>
</gene>
<dbReference type="EMBL" id="MOOS01000090">
    <property type="protein sequence ID" value="OUB69895.1"/>
    <property type="molecule type" value="Genomic_DNA"/>
</dbReference>
<reference evidence="2 3" key="1">
    <citation type="submission" date="2016-10" db="EMBL/GenBank/DDBJ databases">
        <title>Comparative genomics of Bacillus thuringiensis reveals a path to pathogens against multiple invertebrate hosts.</title>
        <authorList>
            <person name="Zheng J."/>
            <person name="Gao Q."/>
            <person name="Liu H."/>
            <person name="Peng D."/>
            <person name="Ruan L."/>
            <person name="Sun M."/>
        </authorList>
    </citation>
    <scope>NUCLEOTIDE SEQUENCE [LARGE SCALE GENOMIC DNA]</scope>
    <source>
        <strain evidence="2">BGSC 4CF1</strain>
    </source>
</reference>
<dbReference type="InterPro" id="IPR006935">
    <property type="entry name" value="Helicase/UvrB_N"/>
</dbReference>
<dbReference type="GO" id="GO:0005524">
    <property type="term" value="F:ATP binding"/>
    <property type="evidence" value="ECO:0007669"/>
    <property type="project" value="InterPro"/>
</dbReference>
<comment type="caution">
    <text evidence="2">The sequence shown here is derived from an EMBL/GenBank/DDBJ whole genome shotgun (WGS) entry which is preliminary data.</text>
</comment>
<protein>
    <recommendedName>
        <fullName evidence="1">Helicase/UvrB N-terminal domain-containing protein</fullName>
    </recommendedName>
</protein>
<feature type="domain" description="Helicase/UvrB N-terminal" evidence="1">
    <location>
        <begin position="4"/>
        <end position="119"/>
    </location>
</feature>
<proteinExistence type="predicted"/>
<dbReference type="GO" id="GO:0003677">
    <property type="term" value="F:DNA binding"/>
    <property type="evidence" value="ECO:0007669"/>
    <property type="project" value="InterPro"/>
</dbReference>